<evidence type="ECO:0000313" key="3">
    <source>
        <dbReference type="EMBL" id="SDD92864.1"/>
    </source>
</evidence>
<dbReference type="RefSeq" id="WP_091147713.1">
    <property type="nucleotide sequence ID" value="NZ_FNAI01000003.1"/>
</dbReference>
<organism evidence="3 4">
    <name type="scientific">Mucilaginibacter pineti</name>
    <dbReference type="NCBI Taxonomy" id="1391627"/>
    <lineage>
        <taxon>Bacteria</taxon>
        <taxon>Pseudomonadati</taxon>
        <taxon>Bacteroidota</taxon>
        <taxon>Sphingobacteriia</taxon>
        <taxon>Sphingobacteriales</taxon>
        <taxon>Sphingobacteriaceae</taxon>
        <taxon>Mucilaginibacter</taxon>
    </lineage>
</organism>
<evidence type="ECO:0000259" key="2">
    <source>
        <dbReference type="Pfam" id="PF08327"/>
    </source>
</evidence>
<dbReference type="Pfam" id="PF08327">
    <property type="entry name" value="AHSA1"/>
    <property type="match status" value="1"/>
</dbReference>
<dbReference type="InterPro" id="IPR013538">
    <property type="entry name" value="ASHA1/2-like_C"/>
</dbReference>
<feature type="domain" description="Activator of Hsp90 ATPase homologue 1/2-like C-terminal" evidence="2">
    <location>
        <begin position="17"/>
        <end position="148"/>
    </location>
</feature>
<keyword evidence="4" id="KW-1185">Reference proteome</keyword>
<evidence type="ECO:0000256" key="1">
    <source>
        <dbReference type="ARBA" id="ARBA00006817"/>
    </source>
</evidence>
<gene>
    <name evidence="3" type="ORF">SAMN05216464_10368</name>
</gene>
<protein>
    <submittedName>
        <fullName evidence="3">Uncharacterized conserved protein YndB, AHSA1/START domain</fullName>
    </submittedName>
</protein>
<proteinExistence type="inferred from homology"/>
<dbReference type="AlphaFoldDB" id="A0A1G6YQU4"/>
<evidence type="ECO:0000313" key="4">
    <source>
        <dbReference type="Proteomes" id="UP000199072"/>
    </source>
</evidence>
<dbReference type="EMBL" id="FNAI01000003">
    <property type="protein sequence ID" value="SDD92864.1"/>
    <property type="molecule type" value="Genomic_DNA"/>
</dbReference>
<dbReference type="Proteomes" id="UP000199072">
    <property type="component" value="Unassembled WGS sequence"/>
</dbReference>
<reference evidence="3 4" key="1">
    <citation type="submission" date="2016-10" db="EMBL/GenBank/DDBJ databases">
        <authorList>
            <person name="de Groot N.N."/>
        </authorList>
    </citation>
    <scope>NUCLEOTIDE SEQUENCE [LARGE SCALE GENOMIC DNA]</scope>
    <source>
        <strain evidence="3 4">47C3B</strain>
    </source>
</reference>
<dbReference type="InterPro" id="IPR023393">
    <property type="entry name" value="START-like_dom_sf"/>
</dbReference>
<dbReference type="SUPFAM" id="SSF55961">
    <property type="entry name" value="Bet v1-like"/>
    <property type="match status" value="1"/>
</dbReference>
<dbReference type="CDD" id="cd07814">
    <property type="entry name" value="SRPBCC_CalC_Aha1-like"/>
    <property type="match status" value="1"/>
</dbReference>
<sequence length="165" mass="19046">MTADNWNKFKITADFNADVRSIYESFATPIGLEKWFLRKADFFAIAGRQRNADEFISKEDTYLWYWHGYDDDTNEYGQVLENNGSDLLKFTFSGGSIVTIDIQNKYGVTLVELTQENIPYESDPAKSLYVQCQAGWIFYLANLKSVLEGGVDLRNKRLDLFSNFK</sequence>
<dbReference type="Gene3D" id="3.30.530.20">
    <property type="match status" value="1"/>
</dbReference>
<dbReference type="OrthoDB" id="9800631at2"/>
<comment type="similarity">
    <text evidence="1">Belongs to the AHA1 family.</text>
</comment>
<name>A0A1G6YQU4_9SPHI</name>
<dbReference type="STRING" id="1391627.SAMN05216464_10368"/>
<accession>A0A1G6YQU4</accession>